<feature type="non-terminal residue" evidence="14">
    <location>
        <position position="297"/>
    </location>
</feature>
<keyword evidence="5 14" id="KW-0808">Transferase</keyword>
<keyword evidence="6" id="KW-0812">Transmembrane</keyword>
<sequence length="297" mass="31144">PAGSAPLPILAGIPILVSPPGCGDPAPFLLLLVPSAPAHFAQRQAVRDTWGGSGGLPTRTLFGLGVPVEEGDAVGAVGAAVQEEARRHGDVVQGAFADTYANLTRKTLLLLGWAAARCPGARFVLKADDDAFVHVPGLLTLLRGWRTPARLYLGRVHWRVRPERDPRGRHHVPASLYAAAAFPPYCSGSAYVLSAPAVLAVLAVAPRVPPVGPEDVFVGLCARRAGLAPRHSARMAGAARFPLDPCCYGGVLLSAHRLRPPELRRAWELARGGAAACSPLQRVLGVLRCKALAALQG</sequence>
<dbReference type="GO" id="GO:0016758">
    <property type="term" value="F:hexosyltransferase activity"/>
    <property type="evidence" value="ECO:0007669"/>
    <property type="project" value="InterPro"/>
</dbReference>
<gene>
    <name evidence="14" type="primary">B3galt4</name>
    <name evidence="14" type="ORF">ASASCU_R15490</name>
</gene>
<evidence type="ECO:0000313" key="14">
    <source>
        <dbReference type="EMBL" id="NWZ30238.1"/>
    </source>
</evidence>
<keyword evidence="12" id="KW-0325">Glycoprotein</keyword>
<evidence type="ECO:0000256" key="5">
    <source>
        <dbReference type="ARBA" id="ARBA00022679"/>
    </source>
</evidence>
<dbReference type="EMBL" id="VZSO01008033">
    <property type="protein sequence ID" value="NWZ30238.1"/>
    <property type="molecule type" value="Genomic_DNA"/>
</dbReference>
<evidence type="ECO:0000256" key="11">
    <source>
        <dbReference type="ARBA" id="ARBA00023136"/>
    </source>
</evidence>
<organism evidence="14 15">
    <name type="scientific">Asarcornis scutulata</name>
    <dbReference type="NCBI Taxonomy" id="75869"/>
    <lineage>
        <taxon>Eukaryota</taxon>
        <taxon>Metazoa</taxon>
        <taxon>Chordata</taxon>
        <taxon>Craniata</taxon>
        <taxon>Vertebrata</taxon>
        <taxon>Euteleostomi</taxon>
        <taxon>Archelosauria</taxon>
        <taxon>Archosauria</taxon>
        <taxon>Dinosauria</taxon>
        <taxon>Saurischia</taxon>
        <taxon>Theropoda</taxon>
        <taxon>Coelurosauria</taxon>
        <taxon>Aves</taxon>
        <taxon>Neognathae</taxon>
        <taxon>Galloanserae</taxon>
        <taxon>Anseriformes</taxon>
        <taxon>Anatidae</taxon>
        <taxon>Anatinae</taxon>
        <taxon>Asarcornis</taxon>
    </lineage>
</organism>
<comment type="subcellular location">
    <subcellularLocation>
        <location evidence="1 13">Golgi apparatus membrane</location>
        <topology evidence="1 13">Single-pass type II membrane protein</topology>
    </subcellularLocation>
</comment>
<dbReference type="FunFam" id="3.90.550.50:FF:000001">
    <property type="entry name" value="Hexosyltransferase"/>
    <property type="match status" value="1"/>
</dbReference>
<keyword evidence="11" id="KW-0472">Membrane</keyword>
<keyword evidence="10" id="KW-0443">Lipid metabolism</keyword>
<reference evidence="14 15" key="1">
    <citation type="submission" date="2019-09" db="EMBL/GenBank/DDBJ databases">
        <title>Bird 10,000 Genomes (B10K) Project - Family phase.</title>
        <authorList>
            <person name="Zhang G."/>
        </authorList>
    </citation>
    <scope>NUCLEOTIDE SEQUENCE [LARGE SCALE GENOMIC DNA]</scope>
    <source>
        <strain evidence="14">OUT-0051</strain>
        <tissue evidence="14">Kidney</tissue>
    </source>
</reference>
<evidence type="ECO:0000256" key="7">
    <source>
        <dbReference type="ARBA" id="ARBA00022968"/>
    </source>
</evidence>
<keyword evidence="4 13" id="KW-0328">Glycosyltransferase</keyword>
<evidence type="ECO:0000256" key="13">
    <source>
        <dbReference type="RuleBase" id="RU363063"/>
    </source>
</evidence>
<evidence type="ECO:0000313" key="15">
    <source>
        <dbReference type="Proteomes" id="UP000525565"/>
    </source>
</evidence>
<feature type="non-terminal residue" evidence="14">
    <location>
        <position position="1"/>
    </location>
</feature>
<dbReference type="GO" id="GO:0006493">
    <property type="term" value="P:protein O-linked glycosylation"/>
    <property type="evidence" value="ECO:0007669"/>
    <property type="project" value="TreeGrafter"/>
</dbReference>
<evidence type="ECO:0000256" key="12">
    <source>
        <dbReference type="ARBA" id="ARBA00023180"/>
    </source>
</evidence>
<dbReference type="PANTHER" id="PTHR11214">
    <property type="entry name" value="BETA-1,3-N-ACETYLGLUCOSAMINYLTRANSFERASE"/>
    <property type="match status" value="1"/>
</dbReference>
<comment type="similarity">
    <text evidence="3 13">Belongs to the glycosyltransferase 31 family.</text>
</comment>
<evidence type="ECO:0000256" key="6">
    <source>
        <dbReference type="ARBA" id="ARBA00022692"/>
    </source>
</evidence>
<evidence type="ECO:0000256" key="8">
    <source>
        <dbReference type="ARBA" id="ARBA00022989"/>
    </source>
</evidence>
<keyword evidence="8" id="KW-1133">Transmembrane helix</keyword>
<comment type="caution">
    <text evidence="14">The sequence shown here is derived from an EMBL/GenBank/DDBJ whole genome shotgun (WGS) entry which is preliminary data.</text>
</comment>
<evidence type="ECO:0000256" key="1">
    <source>
        <dbReference type="ARBA" id="ARBA00004323"/>
    </source>
</evidence>
<dbReference type="AlphaFoldDB" id="A0A7K7LHI0"/>
<name>A0A7K7LHI0_9AVES</name>
<evidence type="ECO:0000256" key="9">
    <source>
        <dbReference type="ARBA" id="ARBA00023034"/>
    </source>
</evidence>
<proteinExistence type="inferred from homology"/>
<dbReference type="PANTHER" id="PTHR11214:SF378">
    <property type="entry name" value="BETA-1,3-GALACTOSYLTRANSFERASE 4"/>
    <property type="match status" value="1"/>
</dbReference>
<keyword evidence="7" id="KW-0735">Signal-anchor</keyword>
<protein>
    <recommendedName>
        <fullName evidence="13">Hexosyltransferase</fullName>
        <ecNumber evidence="13">2.4.1.-</ecNumber>
    </recommendedName>
</protein>
<dbReference type="Pfam" id="PF01762">
    <property type="entry name" value="Galactosyl_T"/>
    <property type="match status" value="1"/>
</dbReference>
<evidence type="ECO:0000256" key="3">
    <source>
        <dbReference type="ARBA" id="ARBA00008661"/>
    </source>
</evidence>
<evidence type="ECO:0000256" key="2">
    <source>
        <dbReference type="ARBA" id="ARBA00004922"/>
    </source>
</evidence>
<dbReference type="GO" id="GO:0006629">
    <property type="term" value="P:lipid metabolic process"/>
    <property type="evidence" value="ECO:0007669"/>
    <property type="project" value="UniProtKB-KW"/>
</dbReference>
<evidence type="ECO:0000256" key="10">
    <source>
        <dbReference type="ARBA" id="ARBA00023098"/>
    </source>
</evidence>
<keyword evidence="9 13" id="KW-0333">Golgi apparatus</keyword>
<dbReference type="GO" id="GO:0000139">
    <property type="term" value="C:Golgi membrane"/>
    <property type="evidence" value="ECO:0007669"/>
    <property type="project" value="UniProtKB-SubCell"/>
</dbReference>
<comment type="pathway">
    <text evidence="2">Protein modification; protein glycosylation.</text>
</comment>
<dbReference type="InterPro" id="IPR002659">
    <property type="entry name" value="Glyco_trans_31"/>
</dbReference>
<keyword evidence="15" id="KW-1185">Reference proteome</keyword>
<dbReference type="EC" id="2.4.1.-" evidence="13"/>
<dbReference type="Proteomes" id="UP000525565">
    <property type="component" value="Unassembled WGS sequence"/>
</dbReference>
<dbReference type="Gene3D" id="3.90.550.50">
    <property type="match status" value="1"/>
</dbReference>
<evidence type="ECO:0000256" key="4">
    <source>
        <dbReference type="ARBA" id="ARBA00022676"/>
    </source>
</evidence>
<accession>A0A7K7LHI0</accession>